<dbReference type="PRINTS" id="PR00081">
    <property type="entry name" value="GDHRDH"/>
</dbReference>
<dbReference type="PRINTS" id="PR00080">
    <property type="entry name" value="SDRFAMILY"/>
</dbReference>
<evidence type="ECO:0000313" key="5">
    <source>
        <dbReference type="Proteomes" id="UP000011680"/>
    </source>
</evidence>
<dbReference type="OrthoDB" id="24596at2157"/>
<dbReference type="PANTHER" id="PTHR48107:SF7">
    <property type="entry name" value="RE15974P"/>
    <property type="match status" value="1"/>
</dbReference>
<dbReference type="PANTHER" id="PTHR48107">
    <property type="entry name" value="NADPH-DEPENDENT ALDEHYDE REDUCTASE-LIKE PROTEIN, CHLOROPLASTIC-RELATED"/>
    <property type="match status" value="1"/>
</dbReference>
<comment type="similarity">
    <text evidence="1">Belongs to the short-chain dehydrogenases/reductases (SDR) family.</text>
</comment>
<dbReference type="InterPro" id="IPR036291">
    <property type="entry name" value="NAD(P)-bd_dom_sf"/>
</dbReference>
<dbReference type="eggNOG" id="arCOG01259">
    <property type="taxonomic scope" value="Archaea"/>
</dbReference>
<feature type="domain" description="Ketoreductase" evidence="3">
    <location>
        <begin position="32"/>
        <end position="214"/>
    </location>
</feature>
<dbReference type="SMART" id="SM00822">
    <property type="entry name" value="PKS_KR"/>
    <property type="match status" value="1"/>
</dbReference>
<reference evidence="4 5" key="1">
    <citation type="journal article" date="2014" name="PLoS Genet.">
        <title>Phylogenetically driven sequencing of extremely halophilic archaea reveals strategies for static and dynamic osmo-response.</title>
        <authorList>
            <person name="Becker E.A."/>
            <person name="Seitzer P.M."/>
            <person name="Tritt A."/>
            <person name="Larsen D."/>
            <person name="Krusor M."/>
            <person name="Yao A.I."/>
            <person name="Wu D."/>
            <person name="Madern D."/>
            <person name="Eisen J.A."/>
            <person name="Darling A.E."/>
            <person name="Facciotti M.T."/>
        </authorList>
    </citation>
    <scope>NUCLEOTIDE SEQUENCE [LARGE SCALE GENOMIC DNA]</scope>
    <source>
        <strain evidence="4 5">JCM 13552</strain>
    </source>
</reference>
<dbReference type="Proteomes" id="UP000011680">
    <property type="component" value="Unassembled WGS sequence"/>
</dbReference>
<dbReference type="EMBL" id="AOMF01000097">
    <property type="protein sequence ID" value="EMA56047.1"/>
    <property type="molecule type" value="Genomic_DNA"/>
</dbReference>
<dbReference type="SUPFAM" id="SSF51735">
    <property type="entry name" value="NAD(P)-binding Rossmann-fold domains"/>
    <property type="match status" value="1"/>
</dbReference>
<protein>
    <submittedName>
        <fullName evidence="4">3-oxoacyl-ACP reductase</fullName>
    </submittedName>
</protein>
<dbReference type="Pfam" id="PF13561">
    <property type="entry name" value="adh_short_C2"/>
    <property type="match status" value="1"/>
</dbReference>
<dbReference type="PATRIC" id="fig|1227457.3.peg.797"/>
<organism evidence="4 5">
    <name type="scientific">Halococcus thailandensis JCM 13552</name>
    <dbReference type="NCBI Taxonomy" id="1227457"/>
    <lineage>
        <taxon>Archaea</taxon>
        <taxon>Methanobacteriati</taxon>
        <taxon>Methanobacteriota</taxon>
        <taxon>Stenosarchaea group</taxon>
        <taxon>Halobacteria</taxon>
        <taxon>Halobacteriales</taxon>
        <taxon>Halococcaceae</taxon>
        <taxon>Halococcus</taxon>
    </lineage>
</organism>
<evidence type="ECO:0000256" key="1">
    <source>
        <dbReference type="ARBA" id="ARBA00006484"/>
    </source>
</evidence>
<dbReference type="RefSeq" id="WP_007738063.1">
    <property type="nucleotide sequence ID" value="NZ_AOMF01000097.1"/>
</dbReference>
<proteinExistence type="inferred from homology"/>
<keyword evidence="5" id="KW-1185">Reference proteome</keyword>
<dbReference type="Gene3D" id="3.40.50.720">
    <property type="entry name" value="NAD(P)-binding Rossmann-like Domain"/>
    <property type="match status" value="1"/>
</dbReference>
<keyword evidence="2" id="KW-0560">Oxidoreductase</keyword>
<dbReference type="GO" id="GO:0016614">
    <property type="term" value="F:oxidoreductase activity, acting on CH-OH group of donors"/>
    <property type="evidence" value="ECO:0007669"/>
    <property type="project" value="UniProtKB-ARBA"/>
</dbReference>
<dbReference type="FunFam" id="3.40.50.720:FF:000084">
    <property type="entry name" value="Short-chain dehydrogenase reductase"/>
    <property type="match status" value="1"/>
</dbReference>
<evidence type="ECO:0000256" key="2">
    <source>
        <dbReference type="ARBA" id="ARBA00023002"/>
    </source>
</evidence>
<accession>M0NDL2</accession>
<evidence type="ECO:0000259" key="3">
    <source>
        <dbReference type="SMART" id="SM00822"/>
    </source>
</evidence>
<dbReference type="AlphaFoldDB" id="M0NDL2"/>
<evidence type="ECO:0000313" key="4">
    <source>
        <dbReference type="EMBL" id="EMA56047.1"/>
    </source>
</evidence>
<gene>
    <name evidence="4" type="ORF">C451_04426</name>
</gene>
<comment type="caution">
    <text evidence="4">The sequence shown here is derived from an EMBL/GenBank/DDBJ whole genome shotgun (WGS) entry which is preliminary data.</text>
</comment>
<dbReference type="InterPro" id="IPR002347">
    <property type="entry name" value="SDR_fam"/>
</dbReference>
<dbReference type="InterPro" id="IPR057326">
    <property type="entry name" value="KR_dom"/>
</dbReference>
<sequence>MAQNQSGQQAGELMNIAGDVQELMSNRPLEDDVALVTGGSGAMGSNAAEALGALGASVAVHYHSSEDEADAVVDAIEEHDSTATTVQADVTDVGDVEAMYQQVIDEFGRLDILINTSGVMLKKPLEEVSEDEYDRMFDIHTKGTFFNLREAARHMNDDGRILNFSTTLTGVMTGQYSVYAGAKAATEQFTKMLAKEIGDRGITVNTVAPGPADTSFYYPDETEESTELYKSMSIGNRLTKVSDVVPLLAFLSTEEAGWITGQTIRINGGLAD</sequence>
<dbReference type="STRING" id="1227457.C451_04426"/>
<name>M0NDL2_9EURY</name>